<reference evidence="1 2" key="2">
    <citation type="submission" date="2020-11" db="EMBL/GenBank/DDBJ databases">
        <title>Description of novel Gluconobacter species.</title>
        <authorList>
            <person name="Cleenwerck I."/>
            <person name="Cnockaert M."/>
            <person name="Borremans W."/>
            <person name="Wieme A.D."/>
            <person name="De Vuyst L."/>
            <person name="Vandamme P."/>
        </authorList>
    </citation>
    <scope>NUCLEOTIDE SEQUENCE [LARGE SCALE GENOMIC DNA]</scope>
    <source>
        <strain evidence="1 2">LMG 27748</strain>
    </source>
</reference>
<keyword evidence="2" id="KW-1185">Reference proteome</keyword>
<name>A0ABR9YG24_9PROT</name>
<proteinExistence type="predicted"/>
<evidence type="ECO:0000313" key="2">
    <source>
        <dbReference type="Proteomes" id="UP000630952"/>
    </source>
</evidence>
<gene>
    <name evidence="1" type="ORF">HKD21_12265</name>
</gene>
<dbReference type="Proteomes" id="UP000630952">
    <property type="component" value="Unassembled WGS sequence"/>
</dbReference>
<protein>
    <submittedName>
        <fullName evidence="1">Uncharacterized protein</fullName>
    </submittedName>
</protein>
<organism evidence="1 2">
    <name type="scientific">Gluconobacter cerevisiae</name>
    <dbReference type="NCBI Taxonomy" id="1379734"/>
    <lineage>
        <taxon>Bacteria</taxon>
        <taxon>Pseudomonadati</taxon>
        <taxon>Pseudomonadota</taxon>
        <taxon>Alphaproteobacteria</taxon>
        <taxon>Acetobacterales</taxon>
        <taxon>Acetobacteraceae</taxon>
        <taxon>Gluconobacter</taxon>
    </lineage>
</organism>
<dbReference type="RefSeq" id="WP_194255933.1">
    <property type="nucleotide sequence ID" value="NZ_JABCQO010000011.1"/>
</dbReference>
<accession>A0ABR9YG24</accession>
<reference evidence="2" key="1">
    <citation type="submission" date="2020-04" db="EMBL/GenBank/DDBJ databases">
        <title>Description of novel Gluconacetobacter.</title>
        <authorList>
            <person name="Sombolestani A."/>
        </authorList>
    </citation>
    <scope>NUCLEOTIDE SEQUENCE [LARGE SCALE GENOMIC DNA]</scope>
    <source>
        <strain evidence="2">LMG 27748</strain>
    </source>
</reference>
<evidence type="ECO:0000313" key="1">
    <source>
        <dbReference type="EMBL" id="MBF0877615.1"/>
    </source>
</evidence>
<sequence length="98" mass="10854">MSNLSMNMVLSCCLQRNKARGQEECFPVSSHDVRYGHASCASADIVQDGDIIPNVSQKIRDCTSEEIKQALFSKKPAFRPETGILENRHISNRTAGQS</sequence>
<dbReference type="EMBL" id="JABCQO010000011">
    <property type="protein sequence ID" value="MBF0877615.1"/>
    <property type="molecule type" value="Genomic_DNA"/>
</dbReference>
<comment type="caution">
    <text evidence="1">The sequence shown here is derived from an EMBL/GenBank/DDBJ whole genome shotgun (WGS) entry which is preliminary data.</text>
</comment>